<evidence type="ECO:0000259" key="1">
    <source>
        <dbReference type="Pfam" id="PF07287"/>
    </source>
</evidence>
<sequence length="614" mass="66588">MKRAIRIGGASGSSLDRRTGFAQLAAAYPDDPVDVIIGDFMSEGNMTTTAAKRVDGAAGGAFDPVFVEALSLAVMDIAKYHIKVVVNAGASDTQRLHRVVVDLVKARQLALKVAWISGDEVLPAVLERLQSDPQAFSNMCTGENLASWPFEPLFAQAYLGGFGIAAALAHGADIVVCGRVSDASLVTGAAAWWHGWDRSHLPQLANALVAGHLIECSTYVTGGNFSGFKELEEGGRWLDLGYPIAEIGADGEVVITKQKNTGGILSVATCTSQMLYEIQGPWYFNSDVTAILDNISFTQIAKDRVAMTGVQHAPPPPTTKVGITARGGFQAEVHYYLVGLDIHAKARMFEQQVRRYLAPNISKFTLLAFQLLGVPARDPQSQNAATATLRIIAQAPRADDLASAKFVRPLFDLIMAAYPGGTVHMDGRWGTPRPVFELFVTKMEQKDVKQQVHLEDAKGTVVEVPPPSVTRIFPARQPSTPSFSEGATRDFGETVRAPLGLVVHARSGDKGSDSNVGFFVANEEQFQWLRRLLSVDKVKALLASEYNGKEIDRFEFPNIRAVHFLLHDHLDRGVSCTSTVDFLGKNVAEFLRAREVDVPRRFLGGRSDGVSGKL</sequence>
<dbReference type="Pfam" id="PF23544">
    <property type="entry name" value="AtuA_ferredoxin"/>
    <property type="match status" value="1"/>
</dbReference>
<feature type="domain" description="AtuA-like ferredoxin-fold" evidence="2">
    <location>
        <begin position="498"/>
        <end position="596"/>
    </location>
</feature>
<reference evidence="3" key="1">
    <citation type="submission" date="2023-03" db="EMBL/GenBank/DDBJ databases">
        <title>Massive genome expansion in bonnet fungi (Mycena s.s.) driven by repeated elements and novel gene families across ecological guilds.</title>
        <authorList>
            <consortium name="Lawrence Berkeley National Laboratory"/>
            <person name="Harder C.B."/>
            <person name="Miyauchi S."/>
            <person name="Viragh M."/>
            <person name="Kuo A."/>
            <person name="Thoen E."/>
            <person name="Andreopoulos B."/>
            <person name="Lu D."/>
            <person name="Skrede I."/>
            <person name="Drula E."/>
            <person name="Henrissat B."/>
            <person name="Morin E."/>
            <person name="Kohler A."/>
            <person name="Barry K."/>
            <person name="LaButti K."/>
            <person name="Morin E."/>
            <person name="Salamov A."/>
            <person name="Lipzen A."/>
            <person name="Mereny Z."/>
            <person name="Hegedus B."/>
            <person name="Baldrian P."/>
            <person name="Stursova M."/>
            <person name="Weitz H."/>
            <person name="Taylor A."/>
            <person name="Grigoriev I.V."/>
            <person name="Nagy L.G."/>
            <person name="Martin F."/>
            <person name="Kauserud H."/>
        </authorList>
    </citation>
    <scope>NUCLEOTIDE SEQUENCE</scope>
    <source>
        <strain evidence="3">9144</strain>
    </source>
</reference>
<gene>
    <name evidence="3" type="ORF">GGX14DRAFT_446259</name>
</gene>
<dbReference type="PANTHER" id="PTHR47585:SF2">
    <property type="entry name" value="DUF1446 DOMAIN PROTEIN (AFU_ORTHOLOGUE AFUA_6G11420)"/>
    <property type="match status" value="1"/>
</dbReference>
<proteinExistence type="predicted"/>
<name>A0AAD6VPV1_9AGAR</name>
<feature type="domain" description="Acyclic terpene utilisation N-terminal" evidence="1">
    <location>
        <begin position="5"/>
        <end position="454"/>
    </location>
</feature>
<keyword evidence="4" id="KW-1185">Reference proteome</keyword>
<evidence type="ECO:0008006" key="5">
    <source>
        <dbReference type="Google" id="ProtNLM"/>
    </source>
</evidence>
<accession>A0AAD6VPV1</accession>
<evidence type="ECO:0000313" key="3">
    <source>
        <dbReference type="EMBL" id="KAJ7213088.1"/>
    </source>
</evidence>
<dbReference type="InterPro" id="IPR010839">
    <property type="entry name" value="AtuA_N"/>
</dbReference>
<protein>
    <recommendedName>
        <fullName evidence="5">DUF1446-domain-containing protein</fullName>
    </recommendedName>
</protein>
<evidence type="ECO:0000259" key="2">
    <source>
        <dbReference type="Pfam" id="PF23544"/>
    </source>
</evidence>
<evidence type="ECO:0000313" key="4">
    <source>
        <dbReference type="Proteomes" id="UP001219525"/>
    </source>
</evidence>
<organism evidence="3 4">
    <name type="scientific">Mycena pura</name>
    <dbReference type="NCBI Taxonomy" id="153505"/>
    <lineage>
        <taxon>Eukaryota</taxon>
        <taxon>Fungi</taxon>
        <taxon>Dikarya</taxon>
        <taxon>Basidiomycota</taxon>
        <taxon>Agaricomycotina</taxon>
        <taxon>Agaricomycetes</taxon>
        <taxon>Agaricomycetidae</taxon>
        <taxon>Agaricales</taxon>
        <taxon>Marasmiineae</taxon>
        <taxon>Mycenaceae</taxon>
        <taxon>Mycena</taxon>
    </lineage>
</organism>
<dbReference type="AlphaFoldDB" id="A0AAD6VPV1"/>
<comment type="caution">
    <text evidence="3">The sequence shown here is derived from an EMBL/GenBank/DDBJ whole genome shotgun (WGS) entry which is preliminary data.</text>
</comment>
<dbReference type="Proteomes" id="UP001219525">
    <property type="component" value="Unassembled WGS sequence"/>
</dbReference>
<dbReference type="InterPro" id="IPR056362">
    <property type="entry name" value="AtuA-like_ferredoxin_dom"/>
</dbReference>
<dbReference type="PANTHER" id="PTHR47585">
    <property type="match status" value="1"/>
</dbReference>
<dbReference type="Pfam" id="PF07287">
    <property type="entry name" value="AtuA"/>
    <property type="match status" value="1"/>
</dbReference>
<dbReference type="EMBL" id="JARJCW010000022">
    <property type="protein sequence ID" value="KAJ7213088.1"/>
    <property type="molecule type" value="Genomic_DNA"/>
</dbReference>